<dbReference type="OrthoDB" id="10567825at2759"/>
<proteinExistence type="predicted"/>
<sequence>MEMQGKRTLAVLKHNVHRKRYILPGSRKANLVQSATGLNIFLSQGEYLKGLQPDLTSHRTRRIKRIPRLEPYTISTRDADCFGLEGVAQGFDNPRKIARFRFLDGGGKRRRFHGYGQPAPFVITSSTEDLSGRQPT</sequence>
<protein>
    <submittedName>
        <fullName evidence="1">Uncharacterized protein</fullName>
    </submittedName>
</protein>
<dbReference type="EMBL" id="CP069114">
    <property type="protein sequence ID" value="QSS64690.1"/>
    <property type="molecule type" value="Genomic_DNA"/>
</dbReference>
<gene>
    <name evidence="1" type="ORF">I7I51_01761</name>
</gene>
<reference evidence="1" key="1">
    <citation type="submission" date="2021-01" db="EMBL/GenBank/DDBJ databases">
        <title>Chromosome-level genome assembly of a human fungal pathogen reveals clustering of transcriptionally co-regulated genes.</title>
        <authorList>
            <person name="Voorhies M."/>
            <person name="Cohen S."/>
            <person name="Shea T.P."/>
            <person name="Petrus S."/>
            <person name="Munoz J.F."/>
            <person name="Poplawski S."/>
            <person name="Goldman W.E."/>
            <person name="Michael T."/>
            <person name="Cuomo C.A."/>
            <person name="Sil A."/>
            <person name="Beyhan S."/>
        </authorList>
    </citation>
    <scope>NUCLEOTIDE SEQUENCE</scope>
    <source>
        <strain evidence="1">WU24</strain>
    </source>
</reference>
<name>A0A8A1MHV1_AJECA</name>
<evidence type="ECO:0000313" key="2">
    <source>
        <dbReference type="Proteomes" id="UP000663671"/>
    </source>
</evidence>
<dbReference type="AlphaFoldDB" id="A0A8A1MHV1"/>
<accession>A0A8A1MHV1</accession>
<organism evidence="1 2">
    <name type="scientific">Ajellomyces capsulatus</name>
    <name type="common">Darling's disease fungus</name>
    <name type="synonym">Histoplasma capsulatum</name>
    <dbReference type="NCBI Taxonomy" id="5037"/>
    <lineage>
        <taxon>Eukaryota</taxon>
        <taxon>Fungi</taxon>
        <taxon>Dikarya</taxon>
        <taxon>Ascomycota</taxon>
        <taxon>Pezizomycotina</taxon>
        <taxon>Eurotiomycetes</taxon>
        <taxon>Eurotiomycetidae</taxon>
        <taxon>Onygenales</taxon>
        <taxon>Ajellomycetaceae</taxon>
        <taxon>Histoplasma</taxon>
    </lineage>
</organism>
<dbReference type="VEuPathDB" id="FungiDB:I7I51_01761"/>
<dbReference type="Proteomes" id="UP000663671">
    <property type="component" value="Chromosome 1"/>
</dbReference>
<evidence type="ECO:0000313" key="1">
    <source>
        <dbReference type="EMBL" id="QSS64690.1"/>
    </source>
</evidence>